<sequence>MDVYLHGYGRKIMIEPIPFSLGLEAEVISTI</sequence>
<dbReference type="AlphaFoldDB" id="A0A7V9Z0A3"/>
<reference evidence="1 2" key="1">
    <citation type="submission" date="2020-07" db="EMBL/GenBank/DDBJ databases">
        <title>Genomic Encyclopedia of Type Strains, Phase IV (KMG-IV): sequencing the most valuable type-strain genomes for metagenomic binning, comparative biology and taxonomic classification.</title>
        <authorList>
            <person name="Goeker M."/>
        </authorList>
    </citation>
    <scope>NUCLEOTIDE SEQUENCE [LARGE SCALE GENOMIC DNA]</scope>
    <source>
        <strain evidence="1 2">DSM 25220</strain>
    </source>
</reference>
<accession>A0A7V9Z0A3</accession>
<dbReference type="Proteomes" id="UP000580891">
    <property type="component" value="Unassembled WGS sequence"/>
</dbReference>
<comment type="caution">
    <text evidence="1">The sequence shown here is derived from an EMBL/GenBank/DDBJ whole genome shotgun (WGS) entry which is preliminary data.</text>
</comment>
<name>A0A7V9Z0A3_9BACL</name>
<evidence type="ECO:0000313" key="2">
    <source>
        <dbReference type="Proteomes" id="UP000580891"/>
    </source>
</evidence>
<organism evidence="1 2">
    <name type="scientific">[Anoxybacillus] calidus</name>
    <dbReference type="NCBI Taxonomy" id="575178"/>
    <lineage>
        <taxon>Bacteria</taxon>
        <taxon>Bacillati</taxon>
        <taxon>Bacillota</taxon>
        <taxon>Bacilli</taxon>
        <taxon>Bacillales</taxon>
        <taxon>Anoxybacillaceae</taxon>
        <taxon>Paranoxybacillus</taxon>
    </lineage>
</organism>
<keyword evidence="2" id="KW-1185">Reference proteome</keyword>
<evidence type="ECO:0000313" key="1">
    <source>
        <dbReference type="EMBL" id="MBA2871739.1"/>
    </source>
</evidence>
<dbReference type="EMBL" id="JACDUU010000004">
    <property type="protein sequence ID" value="MBA2871739.1"/>
    <property type="molecule type" value="Genomic_DNA"/>
</dbReference>
<protein>
    <submittedName>
        <fullName evidence="1">Uncharacterized protein</fullName>
    </submittedName>
</protein>
<proteinExistence type="predicted"/>
<gene>
    <name evidence="1" type="ORF">HNQ85_002014</name>
</gene>